<dbReference type="PIRSF" id="PIRSF004848">
    <property type="entry name" value="YBL036c_PLPDEIII"/>
    <property type="match status" value="1"/>
</dbReference>
<dbReference type="HAMAP" id="MF_02087">
    <property type="entry name" value="PLP_homeostasis"/>
    <property type="match status" value="1"/>
</dbReference>
<name>A0A953HK35_9BACT</name>
<comment type="function">
    <text evidence="2">Pyridoxal 5'-phosphate (PLP)-binding protein, which is involved in PLP homeostasis.</text>
</comment>
<dbReference type="NCBIfam" id="TIGR00044">
    <property type="entry name" value="YggS family pyridoxal phosphate-dependent enzyme"/>
    <property type="match status" value="1"/>
</dbReference>
<dbReference type="EMBL" id="JAHVHU010000004">
    <property type="protein sequence ID" value="MBY5957157.1"/>
    <property type="molecule type" value="Genomic_DNA"/>
</dbReference>
<feature type="modified residue" description="N6-(pyridoxal phosphate)lysine" evidence="2 3">
    <location>
        <position position="22"/>
    </location>
</feature>
<dbReference type="FunFam" id="3.20.20.10:FF:000018">
    <property type="entry name" value="Pyridoxal phosphate homeostasis protein"/>
    <property type="match status" value="1"/>
</dbReference>
<accession>A0A953HK35</accession>
<dbReference type="RefSeq" id="WP_222578680.1">
    <property type="nucleotide sequence ID" value="NZ_JAHVHU010000004.1"/>
</dbReference>
<evidence type="ECO:0000256" key="1">
    <source>
        <dbReference type="ARBA" id="ARBA00022898"/>
    </source>
</evidence>
<dbReference type="Pfam" id="PF01168">
    <property type="entry name" value="Ala_racemase_N"/>
    <property type="match status" value="1"/>
</dbReference>
<evidence type="ECO:0000256" key="2">
    <source>
        <dbReference type="HAMAP-Rule" id="MF_02087"/>
    </source>
</evidence>
<keyword evidence="7" id="KW-1185">Reference proteome</keyword>
<comment type="cofactor">
    <cofactor evidence="3">
        <name>pyridoxal 5'-phosphate</name>
        <dbReference type="ChEBI" id="CHEBI:597326"/>
    </cofactor>
</comment>
<gene>
    <name evidence="6" type="ORF">KUV50_03345</name>
</gene>
<dbReference type="GO" id="GO:0030170">
    <property type="term" value="F:pyridoxal phosphate binding"/>
    <property type="evidence" value="ECO:0007669"/>
    <property type="project" value="UniProtKB-UniRule"/>
</dbReference>
<dbReference type="InterPro" id="IPR011078">
    <property type="entry name" value="PyrdxlP_homeostasis"/>
</dbReference>
<comment type="similarity">
    <text evidence="2 4">Belongs to the pyridoxal phosphate-binding protein YggS/PROSC family.</text>
</comment>
<dbReference type="SUPFAM" id="SSF51419">
    <property type="entry name" value="PLP-binding barrel"/>
    <property type="match status" value="1"/>
</dbReference>
<organism evidence="6 7">
    <name type="scientific">Membranihabitans marinus</name>
    <dbReference type="NCBI Taxonomy" id="1227546"/>
    <lineage>
        <taxon>Bacteria</taxon>
        <taxon>Pseudomonadati</taxon>
        <taxon>Bacteroidota</taxon>
        <taxon>Saprospiria</taxon>
        <taxon>Saprospirales</taxon>
        <taxon>Saprospiraceae</taxon>
        <taxon>Membranihabitans</taxon>
    </lineage>
</organism>
<proteinExistence type="inferred from homology"/>
<evidence type="ECO:0000256" key="3">
    <source>
        <dbReference type="PIRSR" id="PIRSR004848-1"/>
    </source>
</evidence>
<sequence>MTFVKIKEEISVADATLVAVSKTHPVQKIQTVYDLGHRDFGENKVQELMEKVGDLPDDIRWHMIGHLQSNKVKYLAPFVHLIHSLDRLSLAKEINKEGRKADRVISVLLQIKIAKEDTKFGLDPESIEGFMEKLNNRKYDFIKICGVMGMATFTNDEEQIRSEFLKLEDVFRFVKDKYFQDDPVFNIKSYGMSADYKIALDTGSNMVRVGSLIFGDRNY</sequence>
<protein>
    <recommendedName>
        <fullName evidence="2">Pyridoxal phosphate homeostasis protein</fullName>
        <shortName evidence="2">PLP homeostasis protein</shortName>
    </recommendedName>
</protein>
<reference evidence="6" key="1">
    <citation type="submission" date="2021-06" db="EMBL/GenBank/DDBJ databases">
        <title>44 bacteria genomes isolated from Dapeng, Shenzhen.</title>
        <authorList>
            <person name="Zheng W."/>
            <person name="Yu S."/>
            <person name="Huang Y."/>
        </authorList>
    </citation>
    <scope>NUCLEOTIDE SEQUENCE</scope>
    <source>
        <strain evidence="6">DP5N28-2</strain>
    </source>
</reference>
<dbReference type="InterPro" id="IPR029066">
    <property type="entry name" value="PLP-binding_barrel"/>
</dbReference>
<dbReference type="PROSITE" id="PS01211">
    <property type="entry name" value="UPF0001"/>
    <property type="match status" value="1"/>
</dbReference>
<evidence type="ECO:0000313" key="7">
    <source>
        <dbReference type="Proteomes" id="UP000753961"/>
    </source>
</evidence>
<dbReference type="PANTHER" id="PTHR10146">
    <property type="entry name" value="PROLINE SYNTHETASE CO-TRANSCRIBED BACTERIAL HOMOLOG PROTEIN"/>
    <property type="match status" value="1"/>
</dbReference>
<comment type="caution">
    <text evidence="6">The sequence shown here is derived from an EMBL/GenBank/DDBJ whole genome shotgun (WGS) entry which is preliminary data.</text>
</comment>
<dbReference type="CDD" id="cd00635">
    <property type="entry name" value="PLPDE_III_YBL036c_like"/>
    <property type="match status" value="1"/>
</dbReference>
<dbReference type="Gene3D" id="3.20.20.10">
    <property type="entry name" value="Alanine racemase"/>
    <property type="match status" value="1"/>
</dbReference>
<dbReference type="AlphaFoldDB" id="A0A953HK35"/>
<feature type="domain" description="Alanine racemase N-terminal" evidence="5">
    <location>
        <begin position="8"/>
        <end position="217"/>
    </location>
</feature>
<evidence type="ECO:0000259" key="5">
    <source>
        <dbReference type="Pfam" id="PF01168"/>
    </source>
</evidence>
<dbReference type="PANTHER" id="PTHR10146:SF14">
    <property type="entry name" value="PYRIDOXAL PHOSPHATE HOMEOSTASIS PROTEIN"/>
    <property type="match status" value="1"/>
</dbReference>
<dbReference type="Proteomes" id="UP000753961">
    <property type="component" value="Unassembled WGS sequence"/>
</dbReference>
<dbReference type="InterPro" id="IPR001608">
    <property type="entry name" value="Ala_racemase_N"/>
</dbReference>
<keyword evidence="1 2" id="KW-0663">Pyridoxal phosphate</keyword>
<evidence type="ECO:0000256" key="4">
    <source>
        <dbReference type="RuleBase" id="RU004514"/>
    </source>
</evidence>
<evidence type="ECO:0000313" key="6">
    <source>
        <dbReference type="EMBL" id="MBY5957157.1"/>
    </source>
</evidence>